<feature type="compositionally biased region" description="Basic residues" evidence="10">
    <location>
        <begin position="368"/>
        <end position="377"/>
    </location>
</feature>
<proteinExistence type="inferred from homology"/>
<evidence type="ECO:0000259" key="12">
    <source>
        <dbReference type="Pfam" id="PF15801"/>
    </source>
</evidence>
<keyword evidence="1 8" id="KW-0031">Aminopeptidase</keyword>
<comment type="similarity">
    <text evidence="8">Belongs to the peptidase M24A family. Methionine aminopeptidase type 1 subfamily.</text>
</comment>
<keyword evidence="4 8" id="KW-0479">Metal-binding</keyword>
<dbReference type="SUPFAM" id="SSF55920">
    <property type="entry name" value="Creatinase/aminopeptidase"/>
    <property type="match status" value="1"/>
</dbReference>
<protein>
    <recommendedName>
        <fullName evidence="9">Methionine aminopeptidase</fullName>
        <ecNumber evidence="9">3.4.11.18</ecNumber>
    </recommendedName>
</protein>
<feature type="binding site" evidence="8">
    <location>
        <position position="218"/>
    </location>
    <ligand>
        <name>a divalent metal cation</name>
        <dbReference type="ChEBI" id="CHEBI:60240"/>
        <label>1</label>
    </ligand>
</feature>
<name>A0ABZ1D144_9TREE</name>
<feature type="region of interest" description="Disordered" evidence="10">
    <location>
        <begin position="357"/>
        <end position="413"/>
    </location>
</feature>
<keyword evidence="7" id="KW-0862">Zinc</keyword>
<feature type="binding site" evidence="8">
    <location>
        <position position="218"/>
    </location>
    <ligand>
        <name>a divalent metal cation</name>
        <dbReference type="ChEBI" id="CHEBI:60240"/>
        <label>2</label>
        <note>catalytic</note>
    </ligand>
</feature>
<sequence length="413" mass="45319">MTICAGCGEKEASRLECPNCKKLGIKGSFFCDQDSDLSLILGGEHKAIHSIVQLAAQNEASKESTLPANMRNYQFTGPLRPVYPLSAKRAIPSHIKKPDYADHPQGVSACESVREKRIKILNEEEIEAMRVVCRLGREVLDYTASFIKPGITTDELDAICHQACVERNAYPSPLNYAKFPKSVCISVNEVICHGIPDQRPLVEGDIVNLDVSLCFHSDLNATYPVGKIDEESADLIATTKKAVEEAIAICKPGVAYREIGNKIEEIVRPKGYSIVRRYTGHGVHTRFHCEPNIVHYGGSKMPGKMEAGHVFTIEPMINLGTANLDHWRDDWTAVTMDGRRSAQFEETILVTETGFDILTRPPTTSSSSHKKKKKKSKAKTDGIATPGGETPEVGTPTEEVANGVKELEVDGTS</sequence>
<dbReference type="InterPro" id="IPR001714">
    <property type="entry name" value="Pept_M24_MAP"/>
</dbReference>
<feature type="binding site" evidence="8">
    <location>
        <position position="345"/>
    </location>
    <ligand>
        <name>a divalent metal cation</name>
        <dbReference type="ChEBI" id="CHEBI:60240"/>
        <label>2</label>
        <note>catalytic</note>
    </ligand>
</feature>
<dbReference type="Pfam" id="PF00557">
    <property type="entry name" value="Peptidase_M24"/>
    <property type="match status" value="1"/>
</dbReference>
<dbReference type="EMBL" id="CP141885">
    <property type="protein sequence ID" value="WRT67292.1"/>
    <property type="molecule type" value="Genomic_DNA"/>
</dbReference>
<organism evidence="13 14">
    <name type="scientific">Kwoniella shivajii</name>
    <dbReference type="NCBI Taxonomy" id="564305"/>
    <lineage>
        <taxon>Eukaryota</taxon>
        <taxon>Fungi</taxon>
        <taxon>Dikarya</taxon>
        <taxon>Basidiomycota</taxon>
        <taxon>Agaricomycotina</taxon>
        <taxon>Tremellomycetes</taxon>
        <taxon>Tremellales</taxon>
        <taxon>Cryptococcaceae</taxon>
        <taxon>Kwoniella</taxon>
    </lineage>
</organism>
<evidence type="ECO:0000256" key="7">
    <source>
        <dbReference type="ARBA" id="ARBA00022833"/>
    </source>
</evidence>
<dbReference type="GO" id="GO:0004177">
    <property type="term" value="F:aminopeptidase activity"/>
    <property type="evidence" value="ECO:0007669"/>
    <property type="project" value="UniProtKB-KW"/>
</dbReference>
<evidence type="ECO:0000256" key="2">
    <source>
        <dbReference type="ARBA" id="ARBA00022490"/>
    </source>
</evidence>
<dbReference type="PANTHER" id="PTHR43330">
    <property type="entry name" value="METHIONINE AMINOPEPTIDASE"/>
    <property type="match status" value="1"/>
</dbReference>
<evidence type="ECO:0000256" key="6">
    <source>
        <dbReference type="ARBA" id="ARBA00022801"/>
    </source>
</evidence>
<feature type="binding site" evidence="8">
    <location>
        <position position="345"/>
    </location>
    <ligand>
        <name>a divalent metal cation</name>
        <dbReference type="ChEBI" id="CHEBI:60240"/>
        <label>1</label>
    </ligand>
</feature>
<dbReference type="Proteomes" id="UP001329825">
    <property type="component" value="Chromosome 5"/>
</dbReference>
<evidence type="ECO:0000313" key="14">
    <source>
        <dbReference type="Proteomes" id="UP001329825"/>
    </source>
</evidence>
<feature type="binding site" evidence="8">
    <location>
        <position position="314"/>
    </location>
    <ligand>
        <name>a divalent metal cation</name>
        <dbReference type="ChEBI" id="CHEBI:60240"/>
        <label>2</label>
        <note>catalytic</note>
    </ligand>
</feature>
<dbReference type="HAMAP" id="MF_01974">
    <property type="entry name" value="MetAP_1"/>
    <property type="match status" value="1"/>
</dbReference>
<feature type="binding site" evidence="8">
    <location>
        <position position="288"/>
    </location>
    <ligand>
        <name>substrate</name>
    </ligand>
</feature>
<feature type="binding site" evidence="8">
    <location>
        <position position="281"/>
    </location>
    <ligand>
        <name>a divalent metal cation</name>
        <dbReference type="ChEBI" id="CHEBI:60240"/>
        <label>2</label>
        <note>catalytic</note>
    </ligand>
</feature>
<dbReference type="InterPro" id="IPR000994">
    <property type="entry name" value="Pept_M24"/>
</dbReference>
<dbReference type="PANTHER" id="PTHR43330:SF7">
    <property type="entry name" value="METHIONINE AMINOPEPTIDASE 1"/>
    <property type="match status" value="1"/>
</dbReference>
<dbReference type="InterPro" id="IPR031615">
    <property type="entry name" value="Zfn-C6H2"/>
</dbReference>
<dbReference type="EC" id="3.4.11.18" evidence="9"/>
<dbReference type="InterPro" id="IPR036005">
    <property type="entry name" value="Creatinase/aminopeptidase-like"/>
</dbReference>
<evidence type="ECO:0000259" key="11">
    <source>
        <dbReference type="Pfam" id="PF00557"/>
    </source>
</evidence>
<dbReference type="NCBIfam" id="TIGR00500">
    <property type="entry name" value="met_pdase_I"/>
    <property type="match status" value="1"/>
</dbReference>
<dbReference type="GeneID" id="87956391"/>
<evidence type="ECO:0000256" key="5">
    <source>
        <dbReference type="ARBA" id="ARBA00022771"/>
    </source>
</evidence>
<dbReference type="RefSeq" id="XP_062792032.1">
    <property type="nucleotide sequence ID" value="XM_062935981.1"/>
</dbReference>
<feature type="binding site" evidence="8">
    <location>
        <position position="193"/>
    </location>
    <ligand>
        <name>substrate</name>
    </ligand>
</feature>
<feature type="domain" description="Peptidase M24" evidence="11">
    <location>
        <begin position="127"/>
        <end position="352"/>
    </location>
</feature>
<keyword evidence="3 8" id="KW-0645">Protease</keyword>
<accession>A0ABZ1D144</accession>
<dbReference type="PROSITE" id="PS00680">
    <property type="entry name" value="MAP_1"/>
    <property type="match status" value="1"/>
</dbReference>
<feature type="compositionally biased region" description="Low complexity" evidence="10">
    <location>
        <begin position="386"/>
        <end position="400"/>
    </location>
</feature>
<gene>
    <name evidence="13" type="ORF">IL334_004260</name>
</gene>
<keyword evidence="6 8" id="KW-0378">Hydrolase</keyword>
<dbReference type="InterPro" id="IPR002467">
    <property type="entry name" value="Pept_M24A_MAP1"/>
</dbReference>
<keyword evidence="14" id="KW-1185">Reference proteome</keyword>
<evidence type="ECO:0000256" key="3">
    <source>
        <dbReference type="ARBA" id="ARBA00022670"/>
    </source>
</evidence>
<keyword evidence="2" id="KW-0963">Cytoplasm</keyword>
<evidence type="ECO:0000256" key="8">
    <source>
        <dbReference type="HAMAP-Rule" id="MF_03174"/>
    </source>
</evidence>
<dbReference type="CDD" id="cd01086">
    <property type="entry name" value="MetAP1"/>
    <property type="match status" value="1"/>
</dbReference>
<reference evidence="13 14" key="1">
    <citation type="submission" date="2024-01" db="EMBL/GenBank/DDBJ databases">
        <title>Comparative genomics of Cryptococcus and Kwoniella reveals pathogenesis evolution and contrasting modes of karyotype evolution via chromosome fusion or intercentromeric recombination.</title>
        <authorList>
            <person name="Coelho M.A."/>
            <person name="David-Palma M."/>
            <person name="Shea T."/>
            <person name="Bowers K."/>
            <person name="McGinley-Smith S."/>
            <person name="Mohammad A.W."/>
            <person name="Gnirke A."/>
            <person name="Yurkov A.M."/>
            <person name="Nowrousian M."/>
            <person name="Sun S."/>
            <person name="Cuomo C.A."/>
            <person name="Heitman J."/>
        </authorList>
    </citation>
    <scope>NUCLEOTIDE SEQUENCE [LARGE SCALE GENOMIC DNA]</scope>
    <source>
        <strain evidence="13">CBS 11374</strain>
    </source>
</reference>
<comment type="catalytic activity">
    <reaction evidence="8 9">
        <text>Release of N-terminal amino acids, preferentially methionine, from peptides and arylamides.</text>
        <dbReference type="EC" id="3.4.11.18"/>
    </reaction>
</comment>
<comment type="cofactor">
    <cofactor evidence="8">
        <name>Co(2+)</name>
        <dbReference type="ChEBI" id="CHEBI:48828"/>
    </cofactor>
    <cofactor evidence="8">
        <name>Zn(2+)</name>
        <dbReference type="ChEBI" id="CHEBI:29105"/>
    </cofactor>
    <cofactor evidence="8">
        <name>Mn(2+)</name>
        <dbReference type="ChEBI" id="CHEBI:29035"/>
    </cofactor>
    <cofactor evidence="8">
        <name>Fe(2+)</name>
        <dbReference type="ChEBI" id="CHEBI:29033"/>
    </cofactor>
    <text evidence="8">Binds 2 divalent metal cations per subunit. Has a high-affinity and a low affinity metal-binding site. The true nature of the physiological cofactor is under debate. The enzyme is active with cobalt, zinc, manganese or divalent iron ions. Most likely, methionine aminopeptidases function as mononuclear Fe(2+)-metalloproteases under physiological conditions, and the catalytically relevant metal-binding site has been assigned to the histidine-containing high-affinity site.</text>
</comment>
<dbReference type="Pfam" id="PF15801">
    <property type="entry name" value="zf-C6H2"/>
    <property type="match status" value="1"/>
</dbReference>
<dbReference type="PRINTS" id="PR00599">
    <property type="entry name" value="MAPEPTIDASE"/>
</dbReference>
<keyword evidence="5" id="KW-0863">Zinc-finger</keyword>
<evidence type="ECO:0000256" key="10">
    <source>
        <dbReference type="SAM" id="MobiDB-lite"/>
    </source>
</evidence>
<comment type="function">
    <text evidence="9">Cotranslationally removes the N-terminal methionine from nascent proteins. The N-terminal methionine is often cleaved when the second residue in the primary sequence is small and uncharged (Met-Ala-, Cys, Gly, Pro, Ser, Thr, or Val).</text>
</comment>
<evidence type="ECO:0000313" key="13">
    <source>
        <dbReference type="EMBL" id="WRT67292.1"/>
    </source>
</evidence>
<evidence type="ECO:0000256" key="1">
    <source>
        <dbReference type="ARBA" id="ARBA00022438"/>
    </source>
</evidence>
<feature type="domain" description="C6H2-type" evidence="12">
    <location>
        <begin position="5"/>
        <end position="35"/>
    </location>
</feature>
<evidence type="ECO:0000256" key="9">
    <source>
        <dbReference type="RuleBase" id="RU003653"/>
    </source>
</evidence>
<dbReference type="Gene3D" id="3.90.230.10">
    <property type="entry name" value="Creatinase/methionine aminopeptidase superfamily"/>
    <property type="match status" value="1"/>
</dbReference>
<evidence type="ECO:0000256" key="4">
    <source>
        <dbReference type="ARBA" id="ARBA00022723"/>
    </source>
</evidence>
<feature type="binding site" evidence="8">
    <location>
        <position position="210"/>
    </location>
    <ligand>
        <name>a divalent metal cation</name>
        <dbReference type="ChEBI" id="CHEBI:60240"/>
        <label>1</label>
    </ligand>
</feature>